<dbReference type="OrthoDB" id="9813134at2"/>
<reference evidence="4" key="1">
    <citation type="submission" date="2019-08" db="EMBL/GenBank/DDBJ databases">
        <title>Complete Genome Sequence of the Polysaccharide-Degrading Rumen Bacterium Pseudobutyrivibrio xylanivorans MA3014.</title>
        <authorList>
            <person name="Palevich N."/>
            <person name="Maclean P.H."/>
            <person name="Kelly W.J."/>
            <person name="Leahy S.C."/>
            <person name="Rakonjac J."/>
            <person name="Attwood G.T."/>
        </authorList>
    </citation>
    <scope>NUCLEOTIDE SEQUENCE [LARGE SCALE GENOMIC DNA]</scope>
    <source>
        <strain evidence="4">MA3014</strain>
    </source>
</reference>
<keyword evidence="3" id="KW-0547">Nucleotide-binding</keyword>
<evidence type="ECO:0000313" key="3">
    <source>
        <dbReference type="EMBL" id="QFJ55767.1"/>
    </source>
</evidence>
<dbReference type="Proteomes" id="UP000327030">
    <property type="component" value="Chromosome 1"/>
</dbReference>
<dbReference type="SUPFAM" id="SSF52540">
    <property type="entry name" value="P-loop containing nucleoside triphosphate hydrolases"/>
    <property type="match status" value="1"/>
</dbReference>
<organism evidence="3 4">
    <name type="scientific">Pseudobutyrivibrio xylanivorans</name>
    <dbReference type="NCBI Taxonomy" id="185007"/>
    <lineage>
        <taxon>Bacteria</taxon>
        <taxon>Bacillati</taxon>
        <taxon>Bacillota</taxon>
        <taxon>Clostridia</taxon>
        <taxon>Lachnospirales</taxon>
        <taxon>Lachnospiraceae</taxon>
        <taxon>Pseudobutyrivibrio</taxon>
    </lineage>
</organism>
<dbReference type="Pfam" id="PF01637">
    <property type="entry name" value="ATPase_2"/>
    <property type="match status" value="1"/>
</dbReference>
<dbReference type="KEGG" id="pxv:FXF36_13195"/>
<proteinExistence type="predicted"/>
<dbReference type="AlphaFoldDB" id="A0A5P6VT00"/>
<evidence type="ECO:0000259" key="1">
    <source>
        <dbReference type="Pfam" id="PF01637"/>
    </source>
</evidence>
<dbReference type="EMBL" id="CP043028">
    <property type="protein sequence ID" value="QFJ55767.1"/>
    <property type="molecule type" value="Genomic_DNA"/>
</dbReference>
<dbReference type="Gene3D" id="3.40.50.300">
    <property type="entry name" value="P-loop containing nucleotide triphosphate hydrolases"/>
    <property type="match status" value="1"/>
</dbReference>
<protein>
    <submittedName>
        <fullName evidence="3">ATP-binding protein</fullName>
    </submittedName>
</protein>
<sequence length="453" mass="51940">MVTRTNELKRLEAIYQSEVSNIVLMYGRLGSGKESLMDTFTTGKSYFYYRSRQCSDAKQLSYFDKQMRETYSYSKIGQSFEECFKNFRSKDGSKHIVIIDEAQFSIKKSNELFQSLVSLKNRKLYPGKVMVLIVSSSIVWAENTFPEIIGNQKSAVDETIKLENLSFLDVVRAFPDYTVAQSVSTYGIIGGVADYVDRWNGKKQIKANVCEHILSSTGFLYKEAEGYISTELRELSCYNTILGSIASGNEKLNDLFEDTGYSRAKISVYMKNLAAFDVVDKVVSFETGGWDNTKKGVYRIVDPYINFWFTFVYPHLSELTYRQPESFYNEFIAPYLDEYLQSYFVDVCREYLHLLNVVGQLPIKLVKIGTWIGKEGTIDVIGQSSNRENVVGICNWAEKQMSYSRYEELLESMKKARITANTIYLFSATKFDSKLVELSKENKSVVLVDMTEL</sequence>
<dbReference type="Pfam" id="PF03008">
    <property type="entry name" value="DUF234"/>
    <property type="match status" value="1"/>
</dbReference>
<dbReference type="GO" id="GO:0005524">
    <property type="term" value="F:ATP binding"/>
    <property type="evidence" value="ECO:0007669"/>
    <property type="project" value="UniProtKB-KW"/>
</dbReference>
<dbReference type="RefSeq" id="WP_151624838.1">
    <property type="nucleotide sequence ID" value="NZ_CP043028.1"/>
</dbReference>
<evidence type="ECO:0000259" key="2">
    <source>
        <dbReference type="Pfam" id="PF03008"/>
    </source>
</evidence>
<dbReference type="InterPro" id="IPR011579">
    <property type="entry name" value="ATPase_dom"/>
</dbReference>
<dbReference type="PANTHER" id="PTHR34704:SF1">
    <property type="entry name" value="ATPASE"/>
    <property type="match status" value="1"/>
</dbReference>
<feature type="domain" description="ATPase" evidence="1">
    <location>
        <begin position="2"/>
        <end position="139"/>
    </location>
</feature>
<name>A0A5P6VT00_PSEXY</name>
<dbReference type="InterPro" id="IPR004256">
    <property type="entry name" value="DUF234"/>
</dbReference>
<keyword evidence="3" id="KW-0067">ATP-binding</keyword>
<dbReference type="PANTHER" id="PTHR34704">
    <property type="entry name" value="ATPASE"/>
    <property type="match status" value="1"/>
</dbReference>
<evidence type="ECO:0000313" key="4">
    <source>
        <dbReference type="Proteomes" id="UP000327030"/>
    </source>
</evidence>
<feature type="domain" description="DUF234" evidence="2">
    <location>
        <begin position="308"/>
        <end position="398"/>
    </location>
</feature>
<gene>
    <name evidence="3" type="ORF">FXF36_13195</name>
</gene>
<dbReference type="InterPro" id="IPR027417">
    <property type="entry name" value="P-loop_NTPase"/>
</dbReference>
<accession>A0A5P6VT00</accession>